<protein>
    <submittedName>
        <fullName evidence="2">Uncharacterized protein</fullName>
    </submittedName>
</protein>
<evidence type="ECO:0000313" key="3">
    <source>
        <dbReference type="Proteomes" id="UP000634136"/>
    </source>
</evidence>
<dbReference type="EMBL" id="JAAIUW010000007">
    <property type="protein sequence ID" value="KAF7823679.1"/>
    <property type="molecule type" value="Genomic_DNA"/>
</dbReference>
<feature type="region of interest" description="Disordered" evidence="1">
    <location>
        <begin position="108"/>
        <end position="133"/>
    </location>
</feature>
<keyword evidence="3" id="KW-1185">Reference proteome</keyword>
<accession>A0A834TTH1</accession>
<reference evidence="2" key="1">
    <citation type="submission" date="2020-09" db="EMBL/GenBank/DDBJ databases">
        <title>Genome-Enabled Discovery of Anthraquinone Biosynthesis in Senna tora.</title>
        <authorList>
            <person name="Kang S.-H."/>
            <person name="Pandey R.P."/>
            <person name="Lee C.-M."/>
            <person name="Sim J.-S."/>
            <person name="Jeong J.-T."/>
            <person name="Choi B.-S."/>
            <person name="Jung M."/>
            <person name="Ginzburg D."/>
            <person name="Zhao K."/>
            <person name="Won S.Y."/>
            <person name="Oh T.-J."/>
            <person name="Yu Y."/>
            <person name="Kim N.-H."/>
            <person name="Lee O.R."/>
            <person name="Lee T.-H."/>
            <person name="Bashyal P."/>
            <person name="Kim T.-S."/>
            <person name="Lee W.-H."/>
            <person name="Kawkins C."/>
            <person name="Kim C.-K."/>
            <person name="Kim J.S."/>
            <person name="Ahn B.O."/>
            <person name="Rhee S.Y."/>
            <person name="Sohng J.K."/>
        </authorList>
    </citation>
    <scope>NUCLEOTIDE SEQUENCE</scope>
    <source>
        <tissue evidence="2">Leaf</tissue>
    </source>
</reference>
<dbReference type="AlphaFoldDB" id="A0A834TTH1"/>
<organism evidence="2 3">
    <name type="scientific">Senna tora</name>
    <dbReference type="NCBI Taxonomy" id="362788"/>
    <lineage>
        <taxon>Eukaryota</taxon>
        <taxon>Viridiplantae</taxon>
        <taxon>Streptophyta</taxon>
        <taxon>Embryophyta</taxon>
        <taxon>Tracheophyta</taxon>
        <taxon>Spermatophyta</taxon>
        <taxon>Magnoliopsida</taxon>
        <taxon>eudicotyledons</taxon>
        <taxon>Gunneridae</taxon>
        <taxon>Pentapetalae</taxon>
        <taxon>rosids</taxon>
        <taxon>fabids</taxon>
        <taxon>Fabales</taxon>
        <taxon>Fabaceae</taxon>
        <taxon>Caesalpinioideae</taxon>
        <taxon>Cassia clade</taxon>
        <taxon>Senna</taxon>
    </lineage>
</organism>
<dbReference type="Proteomes" id="UP000634136">
    <property type="component" value="Unassembled WGS sequence"/>
</dbReference>
<evidence type="ECO:0000256" key="1">
    <source>
        <dbReference type="SAM" id="MobiDB-lite"/>
    </source>
</evidence>
<comment type="caution">
    <text evidence="2">The sequence shown here is derived from an EMBL/GenBank/DDBJ whole genome shotgun (WGS) entry which is preliminary data.</text>
</comment>
<sequence length="133" mass="15251">MSHPRQTWLENRFSANAFARISTSRRGKNHPPRDGCTIWIYSLAIHNFFKKREKRFFKSLPSLTPTLKNGHQCAWESHQQSLPVQPPRLGYIVARAAVSTIKEYAAEPQFGNPKAPYGRMNAKPPYHQGPTYS</sequence>
<gene>
    <name evidence="2" type="ORF">G2W53_021823</name>
</gene>
<name>A0A834TTH1_9FABA</name>
<evidence type="ECO:0000313" key="2">
    <source>
        <dbReference type="EMBL" id="KAF7823679.1"/>
    </source>
</evidence>
<proteinExistence type="predicted"/>